<dbReference type="AlphaFoldDB" id="A0A2P2PD97"/>
<organism evidence="1">
    <name type="scientific">Rhizophora mucronata</name>
    <name type="common">Asiatic mangrove</name>
    <dbReference type="NCBI Taxonomy" id="61149"/>
    <lineage>
        <taxon>Eukaryota</taxon>
        <taxon>Viridiplantae</taxon>
        <taxon>Streptophyta</taxon>
        <taxon>Embryophyta</taxon>
        <taxon>Tracheophyta</taxon>
        <taxon>Spermatophyta</taxon>
        <taxon>Magnoliopsida</taxon>
        <taxon>eudicotyledons</taxon>
        <taxon>Gunneridae</taxon>
        <taxon>Pentapetalae</taxon>
        <taxon>rosids</taxon>
        <taxon>fabids</taxon>
        <taxon>Malpighiales</taxon>
        <taxon>Rhizophoraceae</taxon>
        <taxon>Rhizophora</taxon>
    </lineage>
</organism>
<evidence type="ECO:0000313" key="1">
    <source>
        <dbReference type="EMBL" id="MBX52702.1"/>
    </source>
</evidence>
<name>A0A2P2PD97_RHIMU</name>
<protein>
    <submittedName>
        <fullName evidence="1">Uncharacterized protein</fullName>
    </submittedName>
</protein>
<proteinExistence type="predicted"/>
<accession>A0A2P2PD97</accession>
<reference evidence="1" key="1">
    <citation type="submission" date="2018-02" db="EMBL/GenBank/DDBJ databases">
        <title>Rhizophora mucronata_Transcriptome.</title>
        <authorList>
            <person name="Meera S.P."/>
            <person name="Sreeshan A."/>
            <person name="Augustine A."/>
        </authorList>
    </citation>
    <scope>NUCLEOTIDE SEQUENCE</scope>
    <source>
        <tissue evidence="1">Leaf</tissue>
    </source>
</reference>
<dbReference type="EMBL" id="GGEC01072218">
    <property type="protein sequence ID" value="MBX52702.1"/>
    <property type="molecule type" value="Transcribed_RNA"/>
</dbReference>
<sequence length="32" mass="3739">MEKLQHESHQLVCLCGQNMQIQQEEIMGQVII</sequence>